<evidence type="ECO:0000313" key="1">
    <source>
        <dbReference type="EMBL" id="KXB62226.1"/>
    </source>
</evidence>
<dbReference type="AlphaFoldDB" id="A0A134A3C5"/>
<keyword evidence="2" id="KW-1185">Reference proteome</keyword>
<evidence type="ECO:0000313" key="2">
    <source>
        <dbReference type="Proteomes" id="UP000070483"/>
    </source>
</evidence>
<sequence length="370" mass="38968">MKHGLAGNQGTRQAYHTGNLSQSEVRNASANNNFYANIGVNAGYSTSKNSNNSHNESAVVTTMKPMNENSSITYNNVNNITYQGTQAQGGTFIYNNVKNIRKEAVELHNSYSSKNSGFGAGVSAGIGSNGQIKPSSIGGNVSASRSNLNTTETVYQNGNFQNVNEVHNNTGTMTLSGFNQEGGKVTGNIGKLVVESRQNTSTTTGSSSGIGIGISANGMPNSVNVNGSRTNGSRAFVDNQSSFIVGEGSNLHVGTVENTGAIIGKQSENGTTFKADKYVGHDIQNYDTMTTTGVSLGTSLGKSPRVTNIGFNQDDRDKQGVTRNTVVGNVEIGEASGSPINRDVTKANEVTRDEHHSTNVNVESQTIEYA</sequence>
<dbReference type="EMBL" id="LSDD01000122">
    <property type="protein sequence ID" value="KXB62226.1"/>
    <property type="molecule type" value="Genomic_DNA"/>
</dbReference>
<dbReference type="GO" id="GO:0003824">
    <property type="term" value="F:catalytic activity"/>
    <property type="evidence" value="ECO:0007669"/>
    <property type="project" value="UniProtKB-ARBA"/>
</dbReference>
<name>A0A134A3C5_9FUSO</name>
<feature type="non-terminal residue" evidence="1">
    <location>
        <position position="370"/>
    </location>
</feature>
<dbReference type="RefSeq" id="WP_197416586.1">
    <property type="nucleotide sequence ID" value="NZ_KQ960098.1"/>
</dbReference>
<accession>A0A134A3C5</accession>
<gene>
    <name evidence="1" type="ORF">HMPREF3180_01663</name>
</gene>
<reference evidence="2" key="1">
    <citation type="submission" date="2016-01" db="EMBL/GenBank/DDBJ databases">
        <authorList>
            <person name="Mitreva M."/>
            <person name="Pepin K.H."/>
            <person name="Mihindukulasuriya K.A."/>
            <person name="Fulton R."/>
            <person name="Fronick C."/>
            <person name="O'Laughlin M."/>
            <person name="Miner T."/>
            <person name="Herter B."/>
            <person name="Rosa B.A."/>
            <person name="Cordes M."/>
            <person name="Tomlinson C."/>
            <person name="Wollam A."/>
            <person name="Palsikar V.B."/>
            <person name="Mardis E.R."/>
            <person name="Wilson R.K."/>
        </authorList>
    </citation>
    <scope>NUCLEOTIDE SEQUENCE [LARGE SCALE GENOMIC DNA]</scope>
    <source>
        <strain evidence="2">KA00185</strain>
    </source>
</reference>
<comment type="caution">
    <text evidence="1">The sequence shown here is derived from an EMBL/GenBank/DDBJ whole genome shotgun (WGS) entry which is preliminary data.</text>
</comment>
<dbReference type="InterPro" id="IPR025157">
    <property type="entry name" value="Hemagglutinin_rpt"/>
</dbReference>
<dbReference type="PATRIC" id="fig|157687.3.peg.1656"/>
<organism evidence="1 2">
    <name type="scientific">Leptotrichia wadei</name>
    <dbReference type="NCBI Taxonomy" id="157687"/>
    <lineage>
        <taxon>Bacteria</taxon>
        <taxon>Fusobacteriati</taxon>
        <taxon>Fusobacteriota</taxon>
        <taxon>Fusobacteriia</taxon>
        <taxon>Fusobacteriales</taxon>
        <taxon>Leptotrichiaceae</taxon>
        <taxon>Leptotrichia</taxon>
    </lineage>
</organism>
<dbReference type="Proteomes" id="UP000070483">
    <property type="component" value="Unassembled WGS sequence"/>
</dbReference>
<protein>
    <submittedName>
        <fullName evidence="1">Uncharacterized protein</fullName>
    </submittedName>
</protein>
<proteinExistence type="predicted"/>
<dbReference type="Pfam" id="PF13332">
    <property type="entry name" value="Fil_haemagg_2"/>
    <property type="match status" value="1"/>
</dbReference>